<evidence type="ECO:0008006" key="3">
    <source>
        <dbReference type="Google" id="ProtNLM"/>
    </source>
</evidence>
<dbReference type="AlphaFoldDB" id="A0A2W5UI79"/>
<proteinExistence type="predicted"/>
<name>A0A2W5UI79_9BACT</name>
<organism evidence="1 2">
    <name type="scientific">Archangium gephyra</name>
    <dbReference type="NCBI Taxonomy" id="48"/>
    <lineage>
        <taxon>Bacteria</taxon>
        <taxon>Pseudomonadati</taxon>
        <taxon>Myxococcota</taxon>
        <taxon>Myxococcia</taxon>
        <taxon>Myxococcales</taxon>
        <taxon>Cystobacterineae</taxon>
        <taxon>Archangiaceae</taxon>
        <taxon>Archangium</taxon>
    </lineage>
</organism>
<dbReference type="Proteomes" id="UP000249061">
    <property type="component" value="Unassembled WGS sequence"/>
</dbReference>
<dbReference type="EMBL" id="QFQP01000142">
    <property type="protein sequence ID" value="PZR02994.1"/>
    <property type="molecule type" value="Genomic_DNA"/>
</dbReference>
<protein>
    <recommendedName>
        <fullName evidence="3">Toxin-antitoxin system</fullName>
    </recommendedName>
</protein>
<gene>
    <name evidence="1" type="ORF">DI536_36535</name>
</gene>
<comment type="caution">
    <text evidence="1">The sequence shown here is derived from an EMBL/GenBank/DDBJ whole genome shotgun (WGS) entry which is preliminary data.</text>
</comment>
<sequence>MAQEIRKRGTRPRGARTPISLRVPVDHHDVYQQKADALGIPLSSYVAMRMAELEGLDVPAYVQEELRKADVRRFIERTQEELPLAQTA</sequence>
<accession>A0A2W5UI79</accession>
<evidence type="ECO:0000313" key="2">
    <source>
        <dbReference type="Proteomes" id="UP000249061"/>
    </source>
</evidence>
<evidence type="ECO:0000313" key="1">
    <source>
        <dbReference type="EMBL" id="PZR02994.1"/>
    </source>
</evidence>
<reference evidence="1 2" key="1">
    <citation type="submission" date="2017-08" db="EMBL/GenBank/DDBJ databases">
        <title>Infants hospitalized years apart are colonized by the same room-sourced microbial strains.</title>
        <authorList>
            <person name="Brooks B."/>
            <person name="Olm M.R."/>
            <person name="Firek B.A."/>
            <person name="Baker R."/>
            <person name="Thomas B.C."/>
            <person name="Morowitz M.J."/>
            <person name="Banfield J.F."/>
        </authorList>
    </citation>
    <scope>NUCLEOTIDE SEQUENCE [LARGE SCALE GENOMIC DNA]</scope>
    <source>
        <strain evidence="1">S2_003_000_R2_14</strain>
    </source>
</reference>